<name>A0A0W8FAT0_9ZZZZ</name>
<dbReference type="EMBL" id="LNQE01001406">
    <property type="protein sequence ID" value="KUG18006.1"/>
    <property type="molecule type" value="Genomic_DNA"/>
</dbReference>
<protein>
    <submittedName>
        <fullName evidence="1">Uncharacterized protein</fullName>
    </submittedName>
</protein>
<sequence length="56" mass="6416">MIGNNSISSDLGLLHRLYAKKLIEHAIRSLLDRANQRIFHEVKESGRCGGIDRQRE</sequence>
<proteinExistence type="predicted"/>
<accession>A0A0W8FAT0</accession>
<gene>
    <name evidence="1" type="ORF">ASZ90_012270</name>
</gene>
<evidence type="ECO:0000313" key="1">
    <source>
        <dbReference type="EMBL" id="KUG18006.1"/>
    </source>
</evidence>
<organism evidence="1">
    <name type="scientific">hydrocarbon metagenome</name>
    <dbReference type="NCBI Taxonomy" id="938273"/>
    <lineage>
        <taxon>unclassified sequences</taxon>
        <taxon>metagenomes</taxon>
        <taxon>ecological metagenomes</taxon>
    </lineage>
</organism>
<dbReference type="AlphaFoldDB" id="A0A0W8FAT0"/>
<reference evidence="1" key="1">
    <citation type="journal article" date="2015" name="Proc. Natl. Acad. Sci. U.S.A.">
        <title>Networks of energetic and metabolic interactions define dynamics in microbial communities.</title>
        <authorList>
            <person name="Embree M."/>
            <person name="Liu J.K."/>
            <person name="Al-Bassam M.M."/>
            <person name="Zengler K."/>
        </authorList>
    </citation>
    <scope>NUCLEOTIDE SEQUENCE</scope>
</reference>
<comment type="caution">
    <text evidence="1">The sequence shown here is derived from an EMBL/GenBank/DDBJ whole genome shotgun (WGS) entry which is preliminary data.</text>
</comment>